<evidence type="ECO:0000256" key="4">
    <source>
        <dbReference type="ARBA" id="ARBA00022448"/>
    </source>
</evidence>
<evidence type="ECO:0000256" key="2">
    <source>
        <dbReference type="ARBA" id="ARBA00010004"/>
    </source>
</evidence>
<comment type="similarity">
    <text evidence="2">Belongs to the FliJ family.</text>
</comment>
<accession>A0ABX1N2D7</accession>
<evidence type="ECO:0000256" key="8">
    <source>
        <dbReference type="ARBA" id="ARBA00022927"/>
    </source>
</evidence>
<dbReference type="InterPro" id="IPR052570">
    <property type="entry name" value="FliJ"/>
</dbReference>
<dbReference type="Pfam" id="PF02050">
    <property type="entry name" value="FliJ"/>
    <property type="match status" value="1"/>
</dbReference>
<keyword evidence="13" id="KW-1185">Reference proteome</keyword>
<dbReference type="RefSeq" id="WP_169198709.1">
    <property type="nucleotide sequence ID" value="NZ_WTVH02000009.1"/>
</dbReference>
<reference evidence="12" key="1">
    <citation type="submission" date="2019-12" db="EMBL/GenBank/DDBJ databases">
        <title>Comparative genomics gives insights into the taxonomy of the Azoarcus-Aromatoleum group and reveals separate origins of nif in the plant-associated Azoarcus and non-plant-associated Aromatoleum sub-groups.</title>
        <authorList>
            <person name="Lafos M."/>
            <person name="Maluk M."/>
            <person name="Batista M."/>
            <person name="Junghare M."/>
            <person name="Carmona M."/>
            <person name="Faoro H."/>
            <person name="Cruz L.M."/>
            <person name="Battistoni F."/>
            <person name="De Souza E."/>
            <person name="Pedrosa F."/>
            <person name="Chen W.-M."/>
            <person name="Poole P.S."/>
            <person name="Dixon R.A."/>
            <person name="James E.K."/>
        </authorList>
    </citation>
    <scope>NUCLEOTIDE SEQUENCE</scope>
    <source>
        <strain evidence="12">U120</strain>
    </source>
</reference>
<evidence type="ECO:0000256" key="5">
    <source>
        <dbReference type="ARBA" id="ARBA00022475"/>
    </source>
</evidence>
<dbReference type="Gene3D" id="1.10.287.1700">
    <property type="match status" value="1"/>
</dbReference>
<name>A0ABX1N2D7_9RHOO</name>
<evidence type="ECO:0000256" key="9">
    <source>
        <dbReference type="ARBA" id="ARBA00023136"/>
    </source>
</evidence>
<organism evidence="12 13">
    <name type="scientific">Aromatoleum buckelii</name>
    <dbReference type="NCBI Taxonomy" id="200254"/>
    <lineage>
        <taxon>Bacteria</taxon>
        <taxon>Pseudomonadati</taxon>
        <taxon>Pseudomonadota</taxon>
        <taxon>Betaproteobacteria</taxon>
        <taxon>Rhodocyclales</taxon>
        <taxon>Rhodocyclaceae</taxon>
        <taxon>Aromatoleum</taxon>
    </lineage>
</organism>
<evidence type="ECO:0000256" key="6">
    <source>
        <dbReference type="ARBA" id="ARBA00022500"/>
    </source>
</evidence>
<keyword evidence="8" id="KW-0653">Protein transport</keyword>
<proteinExistence type="inferred from homology"/>
<keyword evidence="12" id="KW-0969">Cilium</keyword>
<dbReference type="NCBIfam" id="TIGR02473">
    <property type="entry name" value="flagell_FliJ"/>
    <property type="match status" value="1"/>
</dbReference>
<evidence type="ECO:0000256" key="10">
    <source>
        <dbReference type="ARBA" id="ARBA00023225"/>
    </source>
</evidence>
<evidence type="ECO:0000256" key="3">
    <source>
        <dbReference type="ARBA" id="ARBA00020392"/>
    </source>
</evidence>
<keyword evidence="4" id="KW-0813">Transport</keyword>
<dbReference type="InterPro" id="IPR053716">
    <property type="entry name" value="Flag_assembly_chemotaxis_eff"/>
</dbReference>
<dbReference type="PRINTS" id="PR01004">
    <property type="entry name" value="FLGFLIJ"/>
</dbReference>
<evidence type="ECO:0000313" key="13">
    <source>
        <dbReference type="Proteomes" id="UP000601990"/>
    </source>
</evidence>
<dbReference type="Proteomes" id="UP000601990">
    <property type="component" value="Unassembled WGS sequence"/>
</dbReference>
<evidence type="ECO:0000256" key="1">
    <source>
        <dbReference type="ARBA" id="ARBA00004413"/>
    </source>
</evidence>
<dbReference type="PIRSF" id="PIRSF019404">
    <property type="entry name" value="FliJ"/>
    <property type="match status" value="1"/>
</dbReference>
<dbReference type="PANTHER" id="PTHR38786:SF1">
    <property type="entry name" value="FLAGELLAR FLIJ PROTEIN"/>
    <property type="match status" value="1"/>
</dbReference>
<sequence>MSQPFPLQPLLDLTRNRMDDAARRLGELVAAEQEGSRKLELLQNYRAEYEARFQETARNGISPDAWRNYSAFIGRIDEAIALQAANVANARRHTAAGQHAWMAQRNKVKAFGTLQERHETDQARKAARQDQRQSDEHAAKRFRDRSQDEAAGM</sequence>
<keyword evidence="9" id="KW-0472">Membrane</keyword>
<keyword evidence="7" id="KW-1005">Bacterial flagellum biogenesis</keyword>
<protein>
    <recommendedName>
        <fullName evidence="3">Flagellar FliJ protein</fullName>
    </recommendedName>
</protein>
<keyword evidence="10" id="KW-1006">Bacterial flagellum protein export</keyword>
<feature type="region of interest" description="Disordered" evidence="11">
    <location>
        <begin position="116"/>
        <end position="153"/>
    </location>
</feature>
<dbReference type="PANTHER" id="PTHR38786">
    <property type="entry name" value="FLAGELLAR FLIJ PROTEIN"/>
    <property type="match status" value="1"/>
</dbReference>
<evidence type="ECO:0000256" key="11">
    <source>
        <dbReference type="SAM" id="MobiDB-lite"/>
    </source>
</evidence>
<comment type="caution">
    <text evidence="12">The sequence shown here is derived from an EMBL/GenBank/DDBJ whole genome shotgun (WGS) entry which is preliminary data.</text>
</comment>
<keyword evidence="12" id="KW-0966">Cell projection</keyword>
<gene>
    <name evidence="12" type="primary">fliJ</name>
    <name evidence="12" type="ORF">GO608_08840</name>
</gene>
<comment type="subcellular location">
    <subcellularLocation>
        <location evidence="1">Cell membrane</location>
        <topology evidence="1">Peripheral membrane protein</topology>
        <orientation evidence="1">Cytoplasmic side</orientation>
    </subcellularLocation>
</comment>
<dbReference type="EMBL" id="WTVH01000014">
    <property type="protein sequence ID" value="NMF93430.1"/>
    <property type="molecule type" value="Genomic_DNA"/>
</dbReference>
<keyword evidence="5" id="KW-1003">Cell membrane</keyword>
<keyword evidence="6" id="KW-0145">Chemotaxis</keyword>
<dbReference type="InterPro" id="IPR018006">
    <property type="entry name" value="Flag_FliJ_proteobac"/>
</dbReference>
<keyword evidence="12" id="KW-0282">Flagellum</keyword>
<dbReference type="InterPro" id="IPR012823">
    <property type="entry name" value="Flagell_FliJ"/>
</dbReference>
<evidence type="ECO:0000313" key="12">
    <source>
        <dbReference type="EMBL" id="NMF93430.1"/>
    </source>
</evidence>
<evidence type="ECO:0000256" key="7">
    <source>
        <dbReference type="ARBA" id="ARBA00022795"/>
    </source>
</evidence>